<evidence type="ECO:0000313" key="5">
    <source>
        <dbReference type="EMBL" id="OGL77015.1"/>
    </source>
</evidence>
<accession>A0A1F7UFH1</accession>
<evidence type="ECO:0000256" key="3">
    <source>
        <dbReference type="ARBA" id="ARBA00022801"/>
    </source>
</evidence>
<dbReference type="PANTHER" id="PTHR12302">
    <property type="entry name" value="EBNA2 BINDING PROTEIN P100"/>
    <property type="match status" value="1"/>
</dbReference>
<evidence type="ECO:0000259" key="4">
    <source>
        <dbReference type="PROSITE" id="PS50830"/>
    </source>
</evidence>
<dbReference type="EMBL" id="MGEF01000068">
    <property type="protein sequence ID" value="OGL77015.1"/>
    <property type="molecule type" value="Genomic_DNA"/>
</dbReference>
<dbReference type="Gene3D" id="2.40.50.90">
    <property type="match status" value="1"/>
</dbReference>
<evidence type="ECO:0000256" key="2">
    <source>
        <dbReference type="ARBA" id="ARBA00022759"/>
    </source>
</evidence>
<evidence type="ECO:0000313" key="6">
    <source>
        <dbReference type="Proteomes" id="UP000176604"/>
    </source>
</evidence>
<dbReference type="PROSITE" id="PS50830">
    <property type="entry name" value="TNASE_3"/>
    <property type="match status" value="1"/>
</dbReference>
<dbReference type="Proteomes" id="UP000176604">
    <property type="component" value="Unassembled WGS sequence"/>
</dbReference>
<dbReference type="PANTHER" id="PTHR12302:SF3">
    <property type="entry name" value="SERINE_THREONINE-PROTEIN KINASE 31"/>
    <property type="match status" value="1"/>
</dbReference>
<dbReference type="AlphaFoldDB" id="A0A1F7UFH1"/>
<name>A0A1F7UFH1_9BACT</name>
<sequence length="202" mass="21913">MARVIDGDTVELEDGSRLRYIGIDAPEVSSTGREECLAEAATAANVSLVEGKEVAVKTDVSDKDRYGRSLRYVYAGELFVNATLVEQGLARAYPYPPDTKFQREFARAETRARAGRLGMWGSVCGEPPAAEGETASVQSNAGILPGACEIKGNIAATGEKIYHIPRCRSYEKTVINAQDGERWFCTAQDAESAGWRKAKDCP</sequence>
<dbReference type="SMART" id="SM00318">
    <property type="entry name" value="SNc"/>
    <property type="match status" value="1"/>
</dbReference>
<comment type="caution">
    <text evidence="5">The sequence shown here is derived from an EMBL/GenBank/DDBJ whole genome shotgun (WGS) entry which is preliminary data.</text>
</comment>
<dbReference type="STRING" id="1802397.A3J43_04000"/>
<organism evidence="5 6">
    <name type="scientific">Candidatus Uhrbacteria bacterium RIFCSPHIGHO2_12_FULL_54_23</name>
    <dbReference type="NCBI Taxonomy" id="1802397"/>
    <lineage>
        <taxon>Bacteria</taxon>
        <taxon>Candidatus Uhriibacteriota</taxon>
    </lineage>
</organism>
<reference evidence="5 6" key="1">
    <citation type="journal article" date="2016" name="Nat. Commun.">
        <title>Thousands of microbial genomes shed light on interconnected biogeochemical processes in an aquifer system.</title>
        <authorList>
            <person name="Anantharaman K."/>
            <person name="Brown C.T."/>
            <person name="Hug L.A."/>
            <person name="Sharon I."/>
            <person name="Castelle C.J."/>
            <person name="Probst A.J."/>
            <person name="Thomas B.C."/>
            <person name="Singh A."/>
            <person name="Wilkins M.J."/>
            <person name="Karaoz U."/>
            <person name="Brodie E.L."/>
            <person name="Williams K.H."/>
            <person name="Hubbard S.S."/>
            <person name="Banfield J.F."/>
        </authorList>
    </citation>
    <scope>NUCLEOTIDE SEQUENCE [LARGE SCALE GENOMIC DNA]</scope>
</reference>
<dbReference type="GO" id="GO:0016787">
    <property type="term" value="F:hydrolase activity"/>
    <property type="evidence" value="ECO:0007669"/>
    <property type="project" value="UniProtKB-KW"/>
</dbReference>
<keyword evidence="2" id="KW-0255">Endonuclease</keyword>
<gene>
    <name evidence="5" type="ORF">A3J43_04000</name>
</gene>
<keyword evidence="3" id="KW-0378">Hydrolase</keyword>
<dbReference type="InterPro" id="IPR035437">
    <property type="entry name" value="SNase_OB-fold_sf"/>
</dbReference>
<feature type="domain" description="TNase-like" evidence="4">
    <location>
        <begin position="1"/>
        <end position="122"/>
    </location>
</feature>
<proteinExistence type="predicted"/>
<dbReference type="Pfam" id="PF00565">
    <property type="entry name" value="SNase"/>
    <property type="match status" value="1"/>
</dbReference>
<keyword evidence="1" id="KW-0540">Nuclease</keyword>
<protein>
    <recommendedName>
        <fullName evidence="4">TNase-like domain-containing protein</fullName>
    </recommendedName>
</protein>
<dbReference type="SUPFAM" id="SSF50199">
    <property type="entry name" value="Staphylococcal nuclease"/>
    <property type="match status" value="1"/>
</dbReference>
<evidence type="ECO:0000256" key="1">
    <source>
        <dbReference type="ARBA" id="ARBA00022722"/>
    </source>
</evidence>
<dbReference type="GO" id="GO:0004519">
    <property type="term" value="F:endonuclease activity"/>
    <property type="evidence" value="ECO:0007669"/>
    <property type="project" value="UniProtKB-KW"/>
</dbReference>
<dbReference type="InterPro" id="IPR016071">
    <property type="entry name" value="Staphylococal_nuclease_OB-fold"/>
</dbReference>